<evidence type="ECO:0000256" key="4">
    <source>
        <dbReference type="ARBA" id="ARBA00022989"/>
    </source>
</evidence>
<accession>A9NV38</accession>
<feature type="transmembrane region" description="Helical" evidence="6">
    <location>
        <begin position="73"/>
        <end position="97"/>
    </location>
</feature>
<evidence type="ECO:0000256" key="5">
    <source>
        <dbReference type="ARBA" id="ARBA00023136"/>
    </source>
</evidence>
<keyword evidence="5 6" id="KW-0472">Membrane</keyword>
<dbReference type="PRINTS" id="PR00259">
    <property type="entry name" value="TMFOUR"/>
</dbReference>
<dbReference type="InterPro" id="IPR018499">
    <property type="entry name" value="Tetraspanin/Peripherin"/>
</dbReference>
<evidence type="ECO:0000256" key="2">
    <source>
        <dbReference type="ARBA" id="ARBA00006840"/>
    </source>
</evidence>
<dbReference type="Pfam" id="PF00335">
    <property type="entry name" value="Tetraspanin"/>
    <property type="match status" value="1"/>
</dbReference>
<feature type="transmembrane region" description="Helical" evidence="6">
    <location>
        <begin position="235"/>
        <end position="255"/>
    </location>
</feature>
<dbReference type="EMBL" id="EF085192">
    <property type="protein sequence ID" value="ABK24499.1"/>
    <property type="molecule type" value="mRNA"/>
</dbReference>
<feature type="transmembrane region" description="Helical" evidence="6">
    <location>
        <begin position="44"/>
        <end position="66"/>
    </location>
</feature>
<keyword evidence="4 6" id="KW-1133">Transmembrane helix</keyword>
<sequence>MNHATNSIVGLINFLTFLLSIPIVGAGIWLATRHSGDCLRFLQWPIIIIGAAIMLLSLAGFMGACFRVTSLMWLYLFFMFLLLLAYLVFIIFAFAVAGKGHGHSVPGTGFEEYKLHDFSTWLQDRVRSSGSWNNIRSCVRDAGVCRKLGQKSMYESSAGFYQEHLTPIQSGCCKPPTPCGYTYVNATFWTGTISYADSDCSKWSSDDQSQLCYDCDSCKAGVLANLKHDWHKVSVLNIVIFILLVVVYVIGCGAFRNNLRRDNYESQGEARMTKSQPSRLPF</sequence>
<protein>
    <submittedName>
        <fullName evidence="7">Uncharacterized protein</fullName>
    </submittedName>
</protein>
<dbReference type="GO" id="GO:0016020">
    <property type="term" value="C:membrane"/>
    <property type="evidence" value="ECO:0007669"/>
    <property type="project" value="UniProtKB-SubCell"/>
</dbReference>
<comment type="subcellular location">
    <subcellularLocation>
        <location evidence="1">Membrane</location>
        <topology evidence="1">Multi-pass membrane protein</topology>
    </subcellularLocation>
</comment>
<dbReference type="GO" id="GO:0009734">
    <property type="term" value="P:auxin-activated signaling pathway"/>
    <property type="evidence" value="ECO:0007669"/>
    <property type="project" value="InterPro"/>
</dbReference>
<name>A9NV38_PICSI</name>
<feature type="transmembrane region" description="Helical" evidence="6">
    <location>
        <begin position="12"/>
        <end position="32"/>
    </location>
</feature>
<evidence type="ECO:0000256" key="6">
    <source>
        <dbReference type="SAM" id="Phobius"/>
    </source>
</evidence>
<evidence type="ECO:0000256" key="1">
    <source>
        <dbReference type="ARBA" id="ARBA00004141"/>
    </source>
</evidence>
<reference evidence="7" key="1">
    <citation type="journal article" date="2008" name="BMC Genomics">
        <title>A conifer genomics resource of 200,000 spruce (Picea spp.) ESTs and 6,464 high-quality, sequence-finished full-length cDNAs for Sitka spruce (Picea sitchensis).</title>
        <authorList>
            <person name="Ralph S.G."/>
            <person name="Chun H.J."/>
            <person name="Kolosova N."/>
            <person name="Cooper D."/>
            <person name="Oddy C."/>
            <person name="Ritland C.E."/>
            <person name="Kirkpatrick R."/>
            <person name="Moore R."/>
            <person name="Barber S."/>
            <person name="Holt R.A."/>
            <person name="Jones S.J."/>
            <person name="Marra M.A."/>
            <person name="Douglas C.J."/>
            <person name="Ritland K."/>
            <person name="Bohlmann J."/>
        </authorList>
    </citation>
    <scope>NUCLEOTIDE SEQUENCE</scope>
    <source>
        <tissue evidence="7">Bark</tissue>
    </source>
</reference>
<proteinExistence type="evidence at transcript level"/>
<evidence type="ECO:0000313" key="7">
    <source>
        <dbReference type="EMBL" id="ABK24499.1"/>
    </source>
</evidence>
<comment type="similarity">
    <text evidence="2">Belongs to the tetraspanin (TM4SF) family.</text>
</comment>
<keyword evidence="3 6" id="KW-0812">Transmembrane</keyword>
<dbReference type="PANTHER" id="PTHR32191">
    <property type="entry name" value="TETRASPANIN-8-RELATED"/>
    <property type="match status" value="1"/>
</dbReference>
<evidence type="ECO:0000256" key="3">
    <source>
        <dbReference type="ARBA" id="ARBA00022692"/>
    </source>
</evidence>
<dbReference type="AlphaFoldDB" id="A9NV38"/>
<dbReference type="InterPro" id="IPR044991">
    <property type="entry name" value="TET_plant"/>
</dbReference>
<organism evidence="7">
    <name type="scientific">Picea sitchensis</name>
    <name type="common">Sitka spruce</name>
    <name type="synonym">Pinus sitchensis</name>
    <dbReference type="NCBI Taxonomy" id="3332"/>
    <lineage>
        <taxon>Eukaryota</taxon>
        <taxon>Viridiplantae</taxon>
        <taxon>Streptophyta</taxon>
        <taxon>Embryophyta</taxon>
        <taxon>Tracheophyta</taxon>
        <taxon>Spermatophyta</taxon>
        <taxon>Pinopsida</taxon>
        <taxon>Pinidae</taxon>
        <taxon>Conifers I</taxon>
        <taxon>Pinales</taxon>
        <taxon>Pinaceae</taxon>
        <taxon>Picea</taxon>
    </lineage>
</organism>